<keyword evidence="8" id="KW-0694">RNA-binding</keyword>
<feature type="domain" description="Helicase ATP-binding" evidence="13">
    <location>
        <begin position="277"/>
        <end position="523"/>
    </location>
</feature>
<dbReference type="InterPro" id="IPR014001">
    <property type="entry name" value="Helicase_ATP-bd"/>
</dbReference>
<dbReference type="EC" id="3.6.4.13" evidence="2"/>
<evidence type="ECO:0000256" key="12">
    <source>
        <dbReference type="SAM" id="MobiDB-lite"/>
    </source>
</evidence>
<dbReference type="GO" id="GO:0042254">
    <property type="term" value="P:ribosome biogenesis"/>
    <property type="evidence" value="ECO:0007669"/>
    <property type="project" value="UniProtKB-KW"/>
</dbReference>
<keyword evidence="6 16" id="KW-0347">Helicase</keyword>
<proteinExistence type="predicted"/>
<dbReference type="PROSITE" id="PS51195">
    <property type="entry name" value="Q_MOTIF"/>
    <property type="match status" value="1"/>
</dbReference>
<dbReference type="AlphaFoldDB" id="A0A8A1MLV3"/>
<dbReference type="InterPro" id="IPR014014">
    <property type="entry name" value="RNA_helicase_DEAD_Q_motif"/>
</dbReference>
<keyword evidence="9" id="KW-0539">Nucleus</keyword>
<feature type="region of interest" description="Disordered" evidence="12">
    <location>
        <begin position="1"/>
        <end position="146"/>
    </location>
</feature>
<evidence type="ECO:0000313" key="16">
    <source>
        <dbReference type="EMBL" id="QSS65057.1"/>
    </source>
</evidence>
<dbReference type="SUPFAM" id="SSF52540">
    <property type="entry name" value="P-loop containing nucleoside triphosphate hydrolases"/>
    <property type="match status" value="1"/>
</dbReference>
<comment type="subcellular location">
    <subcellularLocation>
        <location evidence="1">Nucleus</location>
    </subcellularLocation>
</comment>
<evidence type="ECO:0000256" key="10">
    <source>
        <dbReference type="ARBA" id="ARBA00047984"/>
    </source>
</evidence>
<gene>
    <name evidence="16" type="primary">DBP6</name>
    <name evidence="16" type="ORF">I7I51_05898</name>
</gene>
<comment type="catalytic activity">
    <reaction evidence="10">
        <text>ATP + H2O = ADP + phosphate + H(+)</text>
        <dbReference type="Rhea" id="RHEA:13065"/>
        <dbReference type="ChEBI" id="CHEBI:15377"/>
        <dbReference type="ChEBI" id="CHEBI:15378"/>
        <dbReference type="ChEBI" id="CHEBI:30616"/>
        <dbReference type="ChEBI" id="CHEBI:43474"/>
        <dbReference type="ChEBI" id="CHEBI:456216"/>
        <dbReference type="EC" id="3.6.4.13"/>
    </reaction>
</comment>
<dbReference type="GO" id="GO:0003723">
    <property type="term" value="F:RNA binding"/>
    <property type="evidence" value="ECO:0007669"/>
    <property type="project" value="UniProtKB-KW"/>
</dbReference>
<dbReference type="PROSITE" id="PS00039">
    <property type="entry name" value="DEAD_ATP_HELICASE"/>
    <property type="match status" value="1"/>
</dbReference>
<dbReference type="SMART" id="SM00490">
    <property type="entry name" value="HELICc"/>
    <property type="match status" value="1"/>
</dbReference>
<dbReference type="InterPro" id="IPR000629">
    <property type="entry name" value="RNA-helicase_DEAD-box_CS"/>
</dbReference>
<dbReference type="PROSITE" id="PS51194">
    <property type="entry name" value="HELICASE_CTER"/>
    <property type="match status" value="1"/>
</dbReference>
<evidence type="ECO:0000256" key="8">
    <source>
        <dbReference type="ARBA" id="ARBA00022884"/>
    </source>
</evidence>
<feature type="compositionally biased region" description="Polar residues" evidence="12">
    <location>
        <begin position="83"/>
        <end position="95"/>
    </location>
</feature>
<keyword evidence="7" id="KW-0067">ATP-binding</keyword>
<evidence type="ECO:0000256" key="6">
    <source>
        <dbReference type="ARBA" id="ARBA00022806"/>
    </source>
</evidence>
<evidence type="ECO:0000256" key="1">
    <source>
        <dbReference type="ARBA" id="ARBA00004123"/>
    </source>
</evidence>
<evidence type="ECO:0000256" key="4">
    <source>
        <dbReference type="ARBA" id="ARBA00022741"/>
    </source>
</evidence>
<dbReference type="CDD" id="cd18787">
    <property type="entry name" value="SF2_C_DEAD"/>
    <property type="match status" value="1"/>
</dbReference>
<dbReference type="SMART" id="SM00487">
    <property type="entry name" value="DEXDc"/>
    <property type="match status" value="1"/>
</dbReference>
<dbReference type="InterPro" id="IPR050079">
    <property type="entry name" value="DEAD_box_RNA_helicase"/>
</dbReference>
<dbReference type="EMBL" id="CP069115">
    <property type="protein sequence ID" value="QSS65057.1"/>
    <property type="molecule type" value="Genomic_DNA"/>
</dbReference>
<dbReference type="CDD" id="cd17956">
    <property type="entry name" value="DEADc_DDX51"/>
    <property type="match status" value="1"/>
</dbReference>
<dbReference type="InterPro" id="IPR011545">
    <property type="entry name" value="DEAD/DEAH_box_helicase_dom"/>
</dbReference>
<dbReference type="GO" id="GO:0005524">
    <property type="term" value="F:ATP binding"/>
    <property type="evidence" value="ECO:0007669"/>
    <property type="project" value="UniProtKB-KW"/>
</dbReference>
<organism evidence="16 17">
    <name type="scientific">Ajellomyces capsulatus</name>
    <name type="common">Darling's disease fungus</name>
    <name type="synonym">Histoplasma capsulatum</name>
    <dbReference type="NCBI Taxonomy" id="5037"/>
    <lineage>
        <taxon>Eukaryota</taxon>
        <taxon>Fungi</taxon>
        <taxon>Dikarya</taxon>
        <taxon>Ascomycota</taxon>
        <taxon>Pezizomycotina</taxon>
        <taxon>Eurotiomycetes</taxon>
        <taxon>Eurotiomycetidae</taxon>
        <taxon>Onygenales</taxon>
        <taxon>Ajellomycetaceae</taxon>
        <taxon>Histoplasma</taxon>
    </lineage>
</organism>
<dbReference type="Pfam" id="PF00271">
    <property type="entry name" value="Helicase_C"/>
    <property type="match status" value="1"/>
</dbReference>
<dbReference type="PANTHER" id="PTHR47959">
    <property type="entry name" value="ATP-DEPENDENT RNA HELICASE RHLE-RELATED"/>
    <property type="match status" value="1"/>
</dbReference>
<feature type="short sequence motif" description="Q motif" evidence="11">
    <location>
        <begin position="241"/>
        <end position="269"/>
    </location>
</feature>
<reference evidence="16" key="1">
    <citation type="submission" date="2021-01" db="EMBL/GenBank/DDBJ databases">
        <title>Chromosome-level genome assembly of a human fungal pathogen reveals clustering of transcriptionally co-regulated genes.</title>
        <authorList>
            <person name="Voorhies M."/>
            <person name="Cohen S."/>
            <person name="Shea T.P."/>
            <person name="Petrus S."/>
            <person name="Munoz J.F."/>
            <person name="Poplawski S."/>
            <person name="Goldman W.E."/>
            <person name="Michael T."/>
            <person name="Cuomo C.A."/>
            <person name="Sil A."/>
            <person name="Beyhan S."/>
        </authorList>
    </citation>
    <scope>NUCLEOTIDE SEQUENCE</scope>
    <source>
        <strain evidence="16">WU24</strain>
    </source>
</reference>
<feature type="compositionally biased region" description="Low complexity" evidence="12">
    <location>
        <begin position="599"/>
        <end position="612"/>
    </location>
</feature>
<protein>
    <recommendedName>
        <fullName evidence="2">RNA helicase</fullName>
        <ecNumber evidence="2">3.6.4.13</ecNumber>
    </recommendedName>
</protein>
<evidence type="ECO:0000256" key="11">
    <source>
        <dbReference type="PROSITE-ProRule" id="PRU00552"/>
    </source>
</evidence>
<evidence type="ECO:0000259" key="14">
    <source>
        <dbReference type="PROSITE" id="PS51194"/>
    </source>
</evidence>
<dbReference type="OrthoDB" id="3370at2759"/>
<evidence type="ECO:0000256" key="9">
    <source>
        <dbReference type="ARBA" id="ARBA00023242"/>
    </source>
</evidence>
<dbReference type="GO" id="GO:0016787">
    <property type="term" value="F:hydrolase activity"/>
    <property type="evidence" value="ECO:0007669"/>
    <property type="project" value="UniProtKB-KW"/>
</dbReference>
<dbReference type="PANTHER" id="PTHR47959:SF1">
    <property type="entry name" value="ATP-DEPENDENT RNA HELICASE DBPA"/>
    <property type="match status" value="1"/>
</dbReference>
<feature type="compositionally biased region" description="Polar residues" evidence="12">
    <location>
        <begin position="621"/>
        <end position="639"/>
    </location>
</feature>
<dbReference type="InterPro" id="IPR001650">
    <property type="entry name" value="Helicase_C-like"/>
</dbReference>
<dbReference type="VEuPathDB" id="FungiDB:I7I51_05898"/>
<sequence length="845" mass="92122">MAASFHLRYIPPRDDSAPSHSKTLASPAAFEKRKRKHDPAYDAPIPPSIPSKKARKHERDENPEASGADPQSHLAAARRQDTYSHSYSKAESNISPAAEGQEHVQINSLMGGQENKDLKQGNHRASTPYSAPKVSTDLSHRSELSGKLDRKDDDVWTKIAPEKHAGVLSKFEKSTLKSTSAAPKKSQSNMIGDRGTENITPHGLEPLPQPASSPLDIESPTYSTLPAWLTQPFAAATLSERNFSNLGVNKTLVSVLERRGYTEAFPIQAAVLELLGTGKHRHSGDLCISATTGSGKTLAYALPLVAGIEHSSYPRLRGLVVVPTRELVWQAREACELCATGTGLRIGTAVGTASLNEEQASLIKHEQFYSPRTDQIKNIQQMSADAWTSFNIQEYISEAENSPSAFPNHVAIPSPSVDILICTPGRLVQHIKSTKGFTLGHLEWLVIDEADRLLNESFQEWVEVVIPALDRNRIDVNAKSGGVLQELGWKTCKPRLQKIILSATMTRDISKLQALRLRNPKLVVSDDPRISNVAKITSEAHGDIIKKDDHKFSLPSTLREMFVPVGDAAEKPLYLLTLLLSHFKLGGANSASLPRSRSHSITSDSNSTSSASKALEDSLLDASSTASHNPSDTDSSEQSAADVHNFKPMAASASVSSVLIFARSSESASRLARLLSLMHPPFANRIGTLTKSNKSSTSRKTLSAFRNGKLSIVIATDRASRGLDLPSLTHVVSYDIPTSLTSYIHRVGRTARAGRSGSAWTLVAHSEGRWFANEVVKCGKYGVSRVGTVERVIVKLDEKNSHLKKKYSDALGLLQIESISLYLVRNGYVPSSSHYLLGLRPHNYD</sequence>
<dbReference type="InterPro" id="IPR027417">
    <property type="entry name" value="P-loop_NTPase"/>
</dbReference>
<name>A0A8A1MLV3_AJECA</name>
<dbReference type="GO" id="GO:0005829">
    <property type="term" value="C:cytosol"/>
    <property type="evidence" value="ECO:0007669"/>
    <property type="project" value="TreeGrafter"/>
</dbReference>
<keyword evidence="4" id="KW-0547">Nucleotide-binding</keyword>
<evidence type="ECO:0000256" key="3">
    <source>
        <dbReference type="ARBA" id="ARBA00022517"/>
    </source>
</evidence>
<dbReference type="Proteomes" id="UP000663671">
    <property type="component" value="Chromosome 3"/>
</dbReference>
<accession>A0A8A1MLV3</accession>
<keyword evidence="5" id="KW-0378">Hydrolase</keyword>
<dbReference type="Pfam" id="PF00270">
    <property type="entry name" value="DEAD"/>
    <property type="match status" value="2"/>
</dbReference>
<evidence type="ECO:0000256" key="5">
    <source>
        <dbReference type="ARBA" id="ARBA00022801"/>
    </source>
</evidence>
<evidence type="ECO:0000256" key="2">
    <source>
        <dbReference type="ARBA" id="ARBA00012552"/>
    </source>
</evidence>
<dbReference type="GO" id="GO:0003724">
    <property type="term" value="F:RNA helicase activity"/>
    <property type="evidence" value="ECO:0007669"/>
    <property type="project" value="UniProtKB-EC"/>
</dbReference>
<dbReference type="Gene3D" id="3.40.50.300">
    <property type="entry name" value="P-loop containing nucleotide triphosphate hydrolases"/>
    <property type="match status" value="2"/>
</dbReference>
<evidence type="ECO:0000313" key="17">
    <source>
        <dbReference type="Proteomes" id="UP000663671"/>
    </source>
</evidence>
<keyword evidence="3" id="KW-0690">Ribosome biogenesis</keyword>
<dbReference type="GO" id="GO:0005634">
    <property type="term" value="C:nucleus"/>
    <property type="evidence" value="ECO:0007669"/>
    <property type="project" value="UniProtKB-SubCell"/>
</dbReference>
<dbReference type="GO" id="GO:0010467">
    <property type="term" value="P:gene expression"/>
    <property type="evidence" value="ECO:0007669"/>
    <property type="project" value="UniProtKB-ARBA"/>
</dbReference>
<feature type="region of interest" description="Disordered" evidence="12">
    <location>
        <begin position="589"/>
        <end position="640"/>
    </location>
</feature>
<evidence type="ECO:0000259" key="13">
    <source>
        <dbReference type="PROSITE" id="PS51192"/>
    </source>
</evidence>
<evidence type="ECO:0000259" key="15">
    <source>
        <dbReference type="PROSITE" id="PS51195"/>
    </source>
</evidence>
<evidence type="ECO:0000256" key="7">
    <source>
        <dbReference type="ARBA" id="ARBA00022840"/>
    </source>
</evidence>
<dbReference type="PROSITE" id="PS51192">
    <property type="entry name" value="HELICASE_ATP_BIND_1"/>
    <property type="match status" value="1"/>
</dbReference>
<feature type="domain" description="DEAD-box RNA helicase Q" evidence="15">
    <location>
        <begin position="241"/>
        <end position="269"/>
    </location>
</feature>
<feature type="domain" description="Helicase C-terminal" evidence="14">
    <location>
        <begin position="645"/>
        <end position="800"/>
    </location>
</feature>